<gene>
    <name evidence="1" type="ORF">HPSH169_07060</name>
</gene>
<name>A0A0E0WE61_HELPX</name>
<evidence type="ECO:0000313" key="2">
    <source>
        <dbReference type="Proteomes" id="UP000005007"/>
    </source>
</evidence>
<organism evidence="1 2">
    <name type="scientific">Helicobacter pylori Shi169</name>
    <dbReference type="NCBI Taxonomy" id="1163741"/>
    <lineage>
        <taxon>Bacteria</taxon>
        <taxon>Pseudomonadati</taxon>
        <taxon>Campylobacterota</taxon>
        <taxon>Epsilonproteobacteria</taxon>
        <taxon>Campylobacterales</taxon>
        <taxon>Helicobacteraceae</taxon>
        <taxon>Helicobacter</taxon>
    </lineage>
</organism>
<sequence length="82" mass="9530">MSGFFVLRAKHLFKNTKSFLNQALRNLIVYLSNIAVSKFDPKWCYYREFLNPLYLAPPPHKDKGGNLSFLGLVLKTKTKMYS</sequence>
<protein>
    <submittedName>
        <fullName evidence="1">Uncharacterized protein</fullName>
    </submittedName>
</protein>
<dbReference type="KEGG" id="hhq:HPSH169_07060"/>
<dbReference type="HOGENOM" id="CLU_2649482_0_0_7"/>
<dbReference type="Proteomes" id="UP000005007">
    <property type="component" value="Chromosome"/>
</dbReference>
<evidence type="ECO:0000313" key="1">
    <source>
        <dbReference type="EMBL" id="AFI00069.1"/>
    </source>
</evidence>
<reference evidence="1 2" key="1">
    <citation type="submission" date="2012-04" db="EMBL/GenBank/DDBJ databases">
        <authorList>
            <person name="Kersulyte D."/>
            <person name="Cabrera L."/>
            <person name="Pacheco R."/>
            <person name="Herrera P."/>
            <person name="Rodriguez C."/>
            <person name="Gilman R.H."/>
            <person name="Berg D.E."/>
        </authorList>
    </citation>
    <scope>NUCLEOTIDE SEQUENCE [LARGE SCALE GENOMIC DNA]</scope>
    <source>
        <strain evidence="1 2">Shi169</strain>
    </source>
</reference>
<dbReference type="AlphaFoldDB" id="A0A0E0WE61"/>
<accession>A0A0E0WE61</accession>
<dbReference type="EMBL" id="CP003473">
    <property type="protein sequence ID" value="AFI00069.1"/>
    <property type="molecule type" value="Genomic_DNA"/>
</dbReference>
<proteinExistence type="predicted"/>